<dbReference type="SUPFAM" id="SSF53448">
    <property type="entry name" value="Nucleotide-diphospho-sugar transferases"/>
    <property type="match status" value="1"/>
</dbReference>
<protein>
    <submittedName>
        <fullName evidence="7">Glycosyltransferase family protein 47</fullName>
    </submittedName>
</protein>
<sequence length="329" mass="38327">MKRKCGQSLVSACVGVFVIRWLFKLMLSTPLDAHALRSREYCEPLVRKHWDVDAAIERSATLKREESEKMSTSKFTVLLNTFERDDLLRRAIAHYERCEEVEEIVVVWSEPRAAPREGEIGSEEYYSKTTRTRYETHNGTSIQNRFEPVAGLRTRAVFNVDDDVRVPCGALRRGFESWQQNPDDLVGYFPRNYAPVKKRNKKCAWRYVAREHELWWNGRYSIVLTKAAFMDQRYLKLYKEHLPESVRRYVDNGKNCEDIAMQFLTSAITRRAPVYAPASLAYYIRAKLFGMNVRGISSGTDHHVSRGHCITSFQKMFGTPTLPLVERYF</sequence>
<dbReference type="eggNOG" id="KOG1022">
    <property type="taxonomic scope" value="Eukaryota"/>
</dbReference>
<dbReference type="OMA" id="CEDIGLN"/>
<dbReference type="Gene3D" id="3.90.550.10">
    <property type="entry name" value="Spore Coat Polysaccharide Biosynthesis Protein SpsA, Chain A"/>
    <property type="match status" value="1"/>
</dbReference>
<dbReference type="GO" id="GO:0016020">
    <property type="term" value="C:membrane"/>
    <property type="evidence" value="ECO:0007669"/>
    <property type="project" value="UniProtKB-SubCell"/>
</dbReference>
<evidence type="ECO:0000256" key="2">
    <source>
        <dbReference type="ARBA" id="ARBA00008700"/>
    </source>
</evidence>
<dbReference type="PANTHER" id="PTHR48261">
    <property type="entry name" value="ACETYLGLUCOSAMINYLTRANSFERASE"/>
    <property type="match status" value="1"/>
</dbReference>
<evidence type="ECO:0000256" key="5">
    <source>
        <dbReference type="ARBA" id="ARBA00023157"/>
    </source>
</evidence>
<accession>A0A1Y5IDM6</accession>
<dbReference type="RefSeq" id="XP_003082678.2">
    <property type="nucleotide sequence ID" value="XM_003082630.2"/>
</dbReference>
<dbReference type="AlphaFoldDB" id="A0A1Y5IDM6"/>
<feature type="domain" description="Glycosyl transferase 64" evidence="6">
    <location>
        <begin position="75"/>
        <end position="327"/>
    </location>
</feature>
<evidence type="ECO:0000256" key="3">
    <source>
        <dbReference type="ARBA" id="ARBA00022679"/>
    </source>
</evidence>
<dbReference type="EMBL" id="KZ155784">
    <property type="protein sequence ID" value="OUS46304.1"/>
    <property type="molecule type" value="Genomic_DNA"/>
</dbReference>
<organism evidence="7">
    <name type="scientific">Ostreococcus tauri</name>
    <name type="common">Marine green alga</name>
    <dbReference type="NCBI Taxonomy" id="70448"/>
    <lineage>
        <taxon>Eukaryota</taxon>
        <taxon>Viridiplantae</taxon>
        <taxon>Chlorophyta</taxon>
        <taxon>Mamiellophyceae</taxon>
        <taxon>Mamiellales</taxon>
        <taxon>Bathycoccaceae</taxon>
        <taxon>Ostreococcus</taxon>
    </lineage>
</organism>
<proteinExistence type="inferred from homology"/>
<dbReference type="Pfam" id="PF09258">
    <property type="entry name" value="Glyco_transf_64"/>
    <property type="match status" value="1"/>
</dbReference>
<keyword evidence="3 7" id="KW-0808">Transferase</keyword>
<evidence type="ECO:0000256" key="1">
    <source>
        <dbReference type="ARBA" id="ARBA00004370"/>
    </source>
</evidence>
<name>A0A1Y5IDM6_OSTTA</name>
<comment type="similarity">
    <text evidence="2">Belongs to the glycosyltransferase 64 family.</text>
</comment>
<keyword evidence="4" id="KW-0472">Membrane</keyword>
<evidence type="ECO:0000256" key="4">
    <source>
        <dbReference type="ARBA" id="ARBA00023136"/>
    </source>
</evidence>
<dbReference type="GO" id="GO:0016757">
    <property type="term" value="F:glycosyltransferase activity"/>
    <property type="evidence" value="ECO:0007669"/>
    <property type="project" value="InterPro"/>
</dbReference>
<dbReference type="PANTHER" id="PTHR48261:SF2">
    <property type="entry name" value="ACETYLGLUCOSAMINYLTRANSFERASE"/>
    <property type="match status" value="1"/>
</dbReference>
<keyword evidence="5" id="KW-1015">Disulfide bond</keyword>
<comment type="subcellular location">
    <subcellularLocation>
        <location evidence="1">Membrane</location>
    </subcellularLocation>
</comment>
<dbReference type="KEGG" id="ota:OT_ostta13g01980"/>
<gene>
    <name evidence="7" type="ORF">BE221DRAFT_74717</name>
</gene>
<dbReference type="Proteomes" id="UP000195557">
    <property type="component" value="Unassembled WGS sequence"/>
</dbReference>
<evidence type="ECO:0000259" key="6">
    <source>
        <dbReference type="Pfam" id="PF09258"/>
    </source>
</evidence>
<dbReference type="InterPro" id="IPR029044">
    <property type="entry name" value="Nucleotide-diphossugar_trans"/>
</dbReference>
<dbReference type="InterPro" id="IPR004263">
    <property type="entry name" value="Exostosin"/>
</dbReference>
<dbReference type="InterPro" id="IPR015338">
    <property type="entry name" value="GT64_dom"/>
</dbReference>
<dbReference type="OrthoDB" id="5954868at2759"/>
<evidence type="ECO:0000313" key="7">
    <source>
        <dbReference type="EMBL" id="OUS46304.1"/>
    </source>
</evidence>
<reference evidence="7" key="1">
    <citation type="submission" date="2017-04" db="EMBL/GenBank/DDBJ databases">
        <title>Population genomics of picophytoplankton unveils novel chromosome hypervariability.</title>
        <authorList>
            <consortium name="DOE Joint Genome Institute"/>
            <person name="Blanc-Mathieu R."/>
            <person name="Krasovec M."/>
            <person name="Hebrard M."/>
            <person name="Yau S."/>
            <person name="Desgranges E."/>
            <person name="Martin J."/>
            <person name="Schackwitz W."/>
            <person name="Kuo A."/>
            <person name="Salin G."/>
            <person name="Donnadieu C."/>
            <person name="Desdevises Y."/>
            <person name="Sanchez-Ferandin S."/>
            <person name="Moreau H."/>
            <person name="Rivals E."/>
            <person name="Grigoriev I.V."/>
            <person name="Grimsley N."/>
            <person name="Eyre-Walker A."/>
            <person name="Piganeau G."/>
        </authorList>
    </citation>
    <scope>NUCLEOTIDE SEQUENCE [LARGE SCALE GENOMIC DNA]</scope>
    <source>
        <strain evidence="7">RCC 1115</strain>
    </source>
</reference>